<feature type="compositionally biased region" description="Low complexity" evidence="1">
    <location>
        <begin position="1020"/>
        <end position="1029"/>
    </location>
</feature>
<feature type="region of interest" description="Disordered" evidence="1">
    <location>
        <begin position="682"/>
        <end position="720"/>
    </location>
</feature>
<feature type="compositionally biased region" description="Low complexity" evidence="1">
    <location>
        <begin position="17"/>
        <end position="26"/>
    </location>
</feature>
<feature type="compositionally biased region" description="Basic and acidic residues" evidence="1">
    <location>
        <begin position="445"/>
        <end position="459"/>
    </location>
</feature>
<evidence type="ECO:0000313" key="2">
    <source>
        <dbReference type="EMBL" id="CAI4211056.1"/>
    </source>
</evidence>
<feature type="compositionally biased region" description="Polar residues" evidence="1">
    <location>
        <begin position="998"/>
        <end position="1018"/>
    </location>
</feature>
<dbReference type="EMBL" id="CALLCH030000001">
    <property type="protein sequence ID" value="CAI4211056.1"/>
    <property type="molecule type" value="Genomic_DNA"/>
</dbReference>
<dbReference type="Proteomes" id="UP000838763">
    <property type="component" value="Unassembled WGS sequence"/>
</dbReference>
<proteinExistence type="predicted"/>
<feature type="compositionally biased region" description="Polar residues" evidence="1">
    <location>
        <begin position="63"/>
        <end position="73"/>
    </location>
</feature>
<reference evidence="2" key="1">
    <citation type="submission" date="2022-11" db="EMBL/GenBank/DDBJ databases">
        <authorList>
            <person name="Scott C."/>
            <person name="Bruce N."/>
        </authorList>
    </citation>
    <scope>NUCLEOTIDE SEQUENCE</scope>
</reference>
<feature type="compositionally biased region" description="Basic and acidic residues" evidence="1">
    <location>
        <begin position="506"/>
        <end position="522"/>
    </location>
</feature>
<dbReference type="OrthoDB" id="5423926at2759"/>
<feature type="compositionally biased region" description="Low complexity" evidence="1">
    <location>
        <begin position="536"/>
        <end position="545"/>
    </location>
</feature>
<organism evidence="2 3">
    <name type="scientific">Parascedosporium putredinis</name>
    <dbReference type="NCBI Taxonomy" id="1442378"/>
    <lineage>
        <taxon>Eukaryota</taxon>
        <taxon>Fungi</taxon>
        <taxon>Dikarya</taxon>
        <taxon>Ascomycota</taxon>
        <taxon>Pezizomycotina</taxon>
        <taxon>Sordariomycetes</taxon>
        <taxon>Hypocreomycetidae</taxon>
        <taxon>Microascales</taxon>
        <taxon>Microascaceae</taxon>
        <taxon>Parascedosporium</taxon>
    </lineage>
</organism>
<feature type="compositionally biased region" description="Polar residues" evidence="1">
    <location>
        <begin position="807"/>
        <end position="830"/>
    </location>
</feature>
<feature type="compositionally biased region" description="Basic residues" evidence="1">
    <location>
        <begin position="154"/>
        <end position="164"/>
    </location>
</feature>
<accession>A0A9P1M5I6</accession>
<feature type="region of interest" description="Disordered" evidence="1">
    <location>
        <begin position="1"/>
        <end position="88"/>
    </location>
</feature>
<feature type="compositionally biased region" description="Acidic residues" evidence="1">
    <location>
        <begin position="684"/>
        <end position="698"/>
    </location>
</feature>
<name>A0A9P1M5I6_9PEZI</name>
<feature type="compositionally biased region" description="Polar residues" evidence="1">
    <location>
        <begin position="100"/>
        <end position="122"/>
    </location>
</feature>
<feature type="compositionally biased region" description="Polar residues" evidence="1">
    <location>
        <begin position="339"/>
        <end position="352"/>
    </location>
</feature>
<gene>
    <name evidence="2" type="ORF">PPNO1_LOCUS852</name>
</gene>
<evidence type="ECO:0000256" key="1">
    <source>
        <dbReference type="SAM" id="MobiDB-lite"/>
    </source>
</evidence>
<feature type="region of interest" description="Disordered" evidence="1">
    <location>
        <begin position="504"/>
        <end position="584"/>
    </location>
</feature>
<dbReference type="AlphaFoldDB" id="A0A9P1M5I6"/>
<feature type="compositionally biased region" description="Low complexity" evidence="1">
    <location>
        <begin position="385"/>
        <end position="405"/>
    </location>
</feature>
<feature type="region of interest" description="Disordered" evidence="1">
    <location>
        <begin position="100"/>
        <end position="170"/>
    </location>
</feature>
<sequence length="1199" mass="130725">MTPTNVADVQTKRTLRRSASLTSSLSRDSRAAMKSLRTQPLKLGSEVLREGRASWFGPPASDPSATMRTSDAAINTPPRPTSASSSINFSYPRSLRISSSDLGTTSATRSMDQQQLSSTGSGNAVVFDPNTRRMVTKSVLVARENSYREPSRSASKKKKKKQDKKKQERFYLPPPIEDVNKTASTGLVSDAPELVTGNMYEDMGAEIHVEPEANLPHPSTTGDHGLQVDDHVTTGVGSEGMSATLFPHSDTTAEDQHRMSPPQNSQPYEIGAGMVTREEPSAVSYALPSRMTAYHRIESPIELPSGDRQLKPPSPEILGVPVRHSPPARSASPIKPALKQSTSPNRGSNLSDYGSELSYDQGAQSDQGLSRKKSVRVSFDDRNTVVVGEGAPPVEEPESPVLSPPQSTRKHWYSFGRRREDQSSTEDADDSEVMKPRPPLPHFGSVRDKKFRDHEERPLVRPALSASHTPHSGAAPTLPTIPSVSDLKNNTDFSNDHVIGSLLASEMEKKHEANTSRLREPLPPEVTSVEGDGFMSDGSSTSSLRSSEDEDVGDDSADEDHSHRLSQAAGESEDPSIYSDAYEDLSDIEGDGFMSLDAVVQSPIQADLPPQLTNIEQSQTNAWQANDLSRVVTQTHTLSPPIPVAAVSTPAPSSHPQSGQDVNWEHAKAYWRGLTSEKRRQLEEEVLSEAGEDADLDDTVTTKKPKKKKSLPEQRVNTTSPRTYQIVPGTKVVDTRNVPVLRSSMRSSLRSSSAPQSAAFGENGSAGSKPHKTVRVIAEPETPRVGFRKTMRSNNIGRIPEDEETNRYSLRSQRPVSVQSTAGSLRSGNQRKPGHTTRLTASLDEDMPSHHPGNWSQIQPQRRGSMDSDSSFRRSSRPRQAEGVAFRKSMRSNGAAEAPAANGRPDSRRANGFRASQGEPETRTLRSPVGPETKPRMTLRRDSSDGSIRSASHRFHLPSFGRSSRNSKSSSRLDYSSDEDDQSVTLPPVRAKPERASSDSWVSRRFSGSSKPVSNTKPLASASAAASAAKGRPLSRGTLREPVEEVSEELSDSTDEDPLRRSRSGRGSIATSYTESANGAPVKADNTHKHGLMAALRRKKAEPAGRINRPQRTDSAARRDTKLERSTSSSRPSGQRLRLHAPRGRGIPVEAVNGAASSRYLRKKQPVGRVPEEGALSTAVEPRKKKKFMALRRMFGIDD</sequence>
<feature type="compositionally biased region" description="Acidic residues" evidence="1">
    <location>
        <begin position="1044"/>
        <end position="1056"/>
    </location>
</feature>
<comment type="caution">
    <text evidence="2">The sequence shown here is derived from an EMBL/GenBank/DDBJ whole genome shotgun (WGS) entry which is preliminary data.</text>
</comment>
<feature type="compositionally biased region" description="Basic and acidic residues" evidence="1">
    <location>
        <begin position="1111"/>
        <end position="1125"/>
    </location>
</feature>
<feature type="compositionally biased region" description="Low complexity" evidence="1">
    <location>
        <begin position="959"/>
        <end position="974"/>
    </location>
</feature>
<feature type="compositionally biased region" description="Basic and acidic residues" evidence="1">
    <location>
        <begin position="933"/>
        <end position="944"/>
    </location>
</feature>
<feature type="region of interest" description="Disordered" evidence="1">
    <location>
        <begin position="744"/>
        <end position="1151"/>
    </location>
</feature>
<keyword evidence="3" id="KW-1185">Reference proteome</keyword>
<feature type="compositionally biased region" description="Acidic residues" evidence="1">
    <location>
        <begin position="548"/>
        <end position="558"/>
    </location>
</feature>
<feature type="compositionally biased region" description="Low complexity" evidence="1">
    <location>
        <begin position="744"/>
        <end position="759"/>
    </location>
</feature>
<evidence type="ECO:0000313" key="3">
    <source>
        <dbReference type="Proteomes" id="UP000838763"/>
    </source>
</evidence>
<feature type="region of interest" description="Disordered" evidence="1">
    <location>
        <begin position="301"/>
        <end position="483"/>
    </location>
</feature>
<protein>
    <submittedName>
        <fullName evidence="2">Uncharacterized protein</fullName>
    </submittedName>
</protein>